<dbReference type="InterPro" id="IPR032710">
    <property type="entry name" value="NTF2-like_dom_sf"/>
</dbReference>
<dbReference type="Gene3D" id="1.10.1740.10">
    <property type="match status" value="1"/>
</dbReference>
<dbReference type="SUPFAM" id="SSF88946">
    <property type="entry name" value="Sigma2 domain of RNA polymerase sigma factors"/>
    <property type="match status" value="1"/>
</dbReference>
<dbReference type="InterPro" id="IPR036388">
    <property type="entry name" value="WH-like_DNA-bd_sf"/>
</dbReference>
<dbReference type="PANTHER" id="PTHR43133">
    <property type="entry name" value="RNA POLYMERASE ECF-TYPE SIGMA FACTO"/>
    <property type="match status" value="1"/>
</dbReference>
<dbReference type="SUPFAM" id="SSF54427">
    <property type="entry name" value="NTF2-like"/>
    <property type="match status" value="1"/>
</dbReference>
<dbReference type="EMBL" id="FZNR01000014">
    <property type="protein sequence ID" value="SNS34739.1"/>
    <property type="molecule type" value="Genomic_DNA"/>
</dbReference>
<dbReference type="InterPro" id="IPR013249">
    <property type="entry name" value="RNA_pol_sigma70_r4_t2"/>
</dbReference>
<keyword evidence="5" id="KW-0804">Transcription</keyword>
<dbReference type="Pfam" id="PF04542">
    <property type="entry name" value="Sigma70_r2"/>
    <property type="match status" value="1"/>
</dbReference>
<accession>A0A239DRA9</accession>
<feature type="domain" description="RNA polymerase sigma-70 region 2" evidence="6">
    <location>
        <begin position="20"/>
        <end position="88"/>
    </location>
</feature>
<feature type="domain" description="RNA polymerase sigma factor 70 region 4 type 2" evidence="7">
    <location>
        <begin position="142"/>
        <end position="193"/>
    </location>
</feature>
<proteinExistence type="inferred from homology"/>
<dbReference type="InterPro" id="IPR014284">
    <property type="entry name" value="RNA_pol_sigma-70_dom"/>
</dbReference>
<evidence type="ECO:0000256" key="5">
    <source>
        <dbReference type="ARBA" id="ARBA00023163"/>
    </source>
</evidence>
<keyword evidence="4" id="KW-0731">Sigma factor</keyword>
<evidence type="ECO:0000256" key="4">
    <source>
        <dbReference type="ARBA" id="ARBA00023082"/>
    </source>
</evidence>
<dbReference type="SUPFAM" id="SSF88659">
    <property type="entry name" value="Sigma3 and sigma4 domains of RNA polymerase sigma factors"/>
    <property type="match status" value="1"/>
</dbReference>
<dbReference type="AlphaFoldDB" id="A0A239DRA9"/>
<dbReference type="Proteomes" id="UP000198415">
    <property type="component" value="Unassembled WGS sequence"/>
</dbReference>
<evidence type="ECO:0000259" key="7">
    <source>
        <dbReference type="Pfam" id="PF08281"/>
    </source>
</evidence>
<dbReference type="GO" id="GO:0006352">
    <property type="term" value="P:DNA-templated transcription initiation"/>
    <property type="evidence" value="ECO:0007669"/>
    <property type="project" value="InterPro"/>
</dbReference>
<dbReference type="InterPro" id="IPR007627">
    <property type="entry name" value="RNA_pol_sigma70_r2"/>
</dbReference>
<organism evidence="8 9">
    <name type="scientific">Actinoplanes regularis</name>
    <dbReference type="NCBI Taxonomy" id="52697"/>
    <lineage>
        <taxon>Bacteria</taxon>
        <taxon>Bacillati</taxon>
        <taxon>Actinomycetota</taxon>
        <taxon>Actinomycetes</taxon>
        <taxon>Micromonosporales</taxon>
        <taxon>Micromonosporaceae</taxon>
        <taxon>Actinoplanes</taxon>
    </lineage>
</organism>
<gene>
    <name evidence="8" type="ORF">SAMN06264365_11451</name>
</gene>
<dbReference type="InterPro" id="IPR039425">
    <property type="entry name" value="RNA_pol_sigma-70-like"/>
</dbReference>
<dbReference type="NCBIfam" id="TIGR02960">
    <property type="entry name" value="SigX5"/>
    <property type="match status" value="1"/>
</dbReference>
<dbReference type="Pfam" id="PF08281">
    <property type="entry name" value="Sigma70_r4_2"/>
    <property type="match status" value="1"/>
</dbReference>
<reference evidence="8 9" key="1">
    <citation type="submission" date="2017-06" db="EMBL/GenBank/DDBJ databases">
        <authorList>
            <person name="Kim H.J."/>
            <person name="Triplett B.A."/>
        </authorList>
    </citation>
    <scope>NUCLEOTIDE SEQUENCE [LARGE SCALE GENOMIC DNA]</scope>
    <source>
        <strain evidence="8 9">DSM 43151</strain>
    </source>
</reference>
<dbReference type="NCBIfam" id="NF006089">
    <property type="entry name" value="PRK08241.1"/>
    <property type="match status" value="1"/>
</dbReference>
<dbReference type="Gene3D" id="1.10.10.10">
    <property type="entry name" value="Winged helix-like DNA-binding domain superfamily/Winged helix DNA-binding domain"/>
    <property type="match status" value="1"/>
</dbReference>
<keyword evidence="3" id="KW-0805">Transcription regulation</keyword>
<evidence type="ECO:0000256" key="2">
    <source>
        <dbReference type="ARBA" id="ARBA00011344"/>
    </source>
</evidence>
<dbReference type="InterPro" id="IPR014305">
    <property type="entry name" value="RNA_pol_sigma-G_actinobac"/>
</dbReference>
<evidence type="ECO:0000313" key="9">
    <source>
        <dbReference type="Proteomes" id="UP000198415"/>
    </source>
</evidence>
<dbReference type="GO" id="GO:0003677">
    <property type="term" value="F:DNA binding"/>
    <property type="evidence" value="ECO:0007669"/>
    <property type="project" value="InterPro"/>
</dbReference>
<dbReference type="GO" id="GO:0016987">
    <property type="term" value="F:sigma factor activity"/>
    <property type="evidence" value="ECO:0007669"/>
    <property type="project" value="UniProtKB-KW"/>
</dbReference>
<evidence type="ECO:0000313" key="8">
    <source>
        <dbReference type="EMBL" id="SNS34739.1"/>
    </source>
</evidence>
<protein>
    <submittedName>
        <fullName evidence="8">RNA polymerase sigma-70 factor, ECF subfamily</fullName>
    </submittedName>
</protein>
<comment type="similarity">
    <text evidence="1">Belongs to the sigma-70 factor family. ECF subfamily.</text>
</comment>
<keyword evidence="9" id="KW-1185">Reference proteome</keyword>
<evidence type="ECO:0000256" key="1">
    <source>
        <dbReference type="ARBA" id="ARBA00010641"/>
    </source>
</evidence>
<dbReference type="InterPro" id="IPR013325">
    <property type="entry name" value="RNA_pol_sigma_r2"/>
</dbReference>
<dbReference type="Gene3D" id="3.10.450.50">
    <property type="match status" value="1"/>
</dbReference>
<evidence type="ECO:0000259" key="6">
    <source>
        <dbReference type="Pfam" id="PF04542"/>
    </source>
</evidence>
<dbReference type="NCBIfam" id="TIGR02937">
    <property type="entry name" value="sigma70-ECF"/>
    <property type="match status" value="1"/>
</dbReference>
<comment type="subunit">
    <text evidence="2">Interacts transiently with the RNA polymerase catalytic core formed by RpoA, RpoB, RpoC and RpoZ (2 alpha, 1 beta, 1 beta' and 1 omega subunit) to form the RNA polymerase holoenzyme that can initiate transcription.</text>
</comment>
<evidence type="ECO:0000256" key="3">
    <source>
        <dbReference type="ARBA" id="ARBA00023015"/>
    </source>
</evidence>
<sequence>MSETALERARAGDADAFAELVGPHRAELRLHCYRLLGSLTDAEDMVQETLIAAWRGLDRFEGRASLRTWLYRIATNRCLNALRDAGRRIPAEPVAPFQAPEPSRRGEVTWLQPYPDALLDHLPEPAPGPQARYETREAVELAFVTALQRLPPRQAAALVLRDVLGYPNAVVADMLGTTEAAVKGALQRARATLNARRTAGRPTPDSAAERRLTRRFAEAFVAADLGRLVALLTDDAWLSMPPAPHEYHGIPAITGFLRASLAFQRTRRVALVPTRANAQPAFGVYFAGSEGTTAGPAGLIVLTLAGDRIGAVTRFHTNHLLAYFGLPASGYPT</sequence>
<dbReference type="InterPro" id="IPR013324">
    <property type="entry name" value="RNA_pol_sigma_r3/r4-like"/>
</dbReference>
<name>A0A239DRA9_9ACTN</name>
<dbReference type="RefSeq" id="WP_203833255.1">
    <property type="nucleotide sequence ID" value="NZ_BOMU01000070.1"/>
</dbReference>
<dbReference type="PANTHER" id="PTHR43133:SF65">
    <property type="entry name" value="ECF RNA POLYMERASE SIGMA FACTOR SIGG"/>
    <property type="match status" value="1"/>
</dbReference>